<feature type="transmembrane region" description="Helical" evidence="8">
    <location>
        <begin position="243"/>
        <end position="263"/>
    </location>
</feature>
<feature type="transmembrane region" description="Helical" evidence="8">
    <location>
        <begin position="123"/>
        <end position="147"/>
    </location>
</feature>
<comment type="caution">
    <text evidence="9">The sequence shown here is derived from an EMBL/GenBank/DDBJ whole genome shotgun (WGS) entry which is preliminary data.</text>
</comment>
<evidence type="ECO:0000256" key="5">
    <source>
        <dbReference type="ARBA" id="ARBA00022989"/>
    </source>
</evidence>
<keyword evidence="10" id="KW-1185">Reference proteome</keyword>
<evidence type="ECO:0000256" key="6">
    <source>
        <dbReference type="ARBA" id="ARBA00023136"/>
    </source>
</evidence>
<evidence type="ECO:0000256" key="2">
    <source>
        <dbReference type="ARBA" id="ARBA00006175"/>
    </source>
</evidence>
<comment type="subcellular location">
    <subcellularLocation>
        <location evidence="1">Membrane</location>
        <topology evidence="1">Multi-pass membrane protein</topology>
    </subcellularLocation>
</comment>
<evidence type="ECO:0000256" key="3">
    <source>
        <dbReference type="ARBA" id="ARBA00022448"/>
    </source>
</evidence>
<organism evidence="9 10">
    <name type="scientific">Basidiobolus ranarum</name>
    <dbReference type="NCBI Taxonomy" id="34480"/>
    <lineage>
        <taxon>Eukaryota</taxon>
        <taxon>Fungi</taxon>
        <taxon>Fungi incertae sedis</taxon>
        <taxon>Zoopagomycota</taxon>
        <taxon>Entomophthoromycotina</taxon>
        <taxon>Basidiobolomycetes</taxon>
        <taxon>Basidiobolales</taxon>
        <taxon>Basidiobolaceae</taxon>
        <taxon>Basidiobolus</taxon>
    </lineage>
</organism>
<feature type="transmembrane region" description="Helical" evidence="8">
    <location>
        <begin position="159"/>
        <end position="181"/>
    </location>
</feature>
<evidence type="ECO:0000256" key="7">
    <source>
        <dbReference type="RuleBase" id="RU000477"/>
    </source>
</evidence>
<dbReference type="PANTHER" id="PTHR43829:SF9">
    <property type="entry name" value="AQUAPORIN-9"/>
    <property type="match status" value="1"/>
</dbReference>
<keyword evidence="3 7" id="KW-0813">Transport</keyword>
<dbReference type="Gene3D" id="1.20.1080.10">
    <property type="entry name" value="Glycerol uptake facilitator protein"/>
    <property type="match status" value="1"/>
</dbReference>
<dbReference type="CDD" id="cd00333">
    <property type="entry name" value="MIP"/>
    <property type="match status" value="1"/>
</dbReference>
<evidence type="ECO:0000256" key="8">
    <source>
        <dbReference type="SAM" id="Phobius"/>
    </source>
</evidence>
<keyword evidence="6 8" id="KW-0472">Membrane</keyword>
<dbReference type="Pfam" id="PF00230">
    <property type="entry name" value="MIP"/>
    <property type="match status" value="1"/>
</dbReference>
<dbReference type="PRINTS" id="PR02019">
    <property type="entry name" value="AQUAPORIN7"/>
</dbReference>
<accession>A0ABR2W6D0</accession>
<feature type="transmembrane region" description="Helical" evidence="8">
    <location>
        <begin position="78"/>
        <end position="103"/>
    </location>
</feature>
<proteinExistence type="inferred from homology"/>
<dbReference type="PROSITE" id="PS00221">
    <property type="entry name" value="MIP"/>
    <property type="match status" value="1"/>
</dbReference>
<dbReference type="NCBIfam" id="TIGR00861">
    <property type="entry name" value="MIP"/>
    <property type="match status" value="1"/>
</dbReference>
<dbReference type="InterPro" id="IPR000425">
    <property type="entry name" value="MIP"/>
</dbReference>
<feature type="transmembrane region" description="Helical" evidence="8">
    <location>
        <begin position="214"/>
        <end position="231"/>
    </location>
</feature>
<protein>
    <submittedName>
        <fullName evidence="9">Glycerol channel</fullName>
    </submittedName>
</protein>
<evidence type="ECO:0000313" key="9">
    <source>
        <dbReference type="EMBL" id="KAK9721478.1"/>
    </source>
</evidence>
<keyword evidence="4 7" id="KW-0812">Transmembrane</keyword>
<evidence type="ECO:0000313" key="10">
    <source>
        <dbReference type="Proteomes" id="UP001479436"/>
    </source>
</evidence>
<dbReference type="SUPFAM" id="SSF81338">
    <property type="entry name" value="Aquaporin-like"/>
    <property type="match status" value="1"/>
</dbReference>
<evidence type="ECO:0000256" key="1">
    <source>
        <dbReference type="ARBA" id="ARBA00004141"/>
    </source>
</evidence>
<reference evidence="9 10" key="1">
    <citation type="submission" date="2023-04" db="EMBL/GenBank/DDBJ databases">
        <title>Genome of Basidiobolus ranarum AG-B5.</title>
        <authorList>
            <person name="Stajich J.E."/>
            <person name="Carter-House D."/>
            <person name="Gryganskyi A."/>
        </authorList>
    </citation>
    <scope>NUCLEOTIDE SEQUENCE [LARGE SCALE GENOMIC DNA]</scope>
    <source>
        <strain evidence="9 10">AG-B5</strain>
    </source>
</reference>
<sequence length="334" mass="36365">MAPTPEFCEKVIEIPDEIHGYNGNTGNLITNNSVPINTPGISEISDATAVSEVTPLTAIIQGRKFPMIYRFRQNYAPYLAEFLGTLVLVFVGLSVVNQVLLSYSQIAGSWLSVNIGWGFSLSIAIYINSGVSGAHLNPAVTLAFAAFKRFPLRRVPGYIFSQLLGAFLAACLVYSIFYPMLDQFDGGVRQVSGPKSTAGFFATYPQEYLRNGNAFYTELLSTALLVMGIFASQEFQVADLAEFAPIFLGVLLMTIGICTGYLTSYSLNPARDLGPRIFTSIAGWGSGVWTEHNYYFWVPLAGPIAGALLGGVIYELFICTKTPNIVRSAQRVHA</sequence>
<dbReference type="InterPro" id="IPR023271">
    <property type="entry name" value="Aquaporin-like"/>
</dbReference>
<dbReference type="InterPro" id="IPR022357">
    <property type="entry name" value="MIP_CS"/>
</dbReference>
<dbReference type="PANTHER" id="PTHR43829">
    <property type="entry name" value="AQUAPORIN OR AQUAGLYCEROPORIN RELATED"/>
    <property type="match status" value="1"/>
</dbReference>
<evidence type="ECO:0000256" key="4">
    <source>
        <dbReference type="ARBA" id="ARBA00022692"/>
    </source>
</evidence>
<feature type="transmembrane region" description="Helical" evidence="8">
    <location>
        <begin position="294"/>
        <end position="317"/>
    </location>
</feature>
<keyword evidence="5 8" id="KW-1133">Transmembrane helix</keyword>
<dbReference type="InterPro" id="IPR050363">
    <property type="entry name" value="MIP/Aquaporin"/>
</dbReference>
<gene>
    <name evidence="9" type="primary">FPS1_2</name>
    <name evidence="9" type="ORF">K7432_003400</name>
</gene>
<dbReference type="Proteomes" id="UP001479436">
    <property type="component" value="Unassembled WGS sequence"/>
</dbReference>
<dbReference type="PRINTS" id="PR00783">
    <property type="entry name" value="MINTRINSICP"/>
</dbReference>
<dbReference type="EMBL" id="JASJQH010006979">
    <property type="protein sequence ID" value="KAK9721478.1"/>
    <property type="molecule type" value="Genomic_DNA"/>
</dbReference>
<name>A0ABR2W6D0_9FUNG</name>
<comment type="similarity">
    <text evidence="2 7">Belongs to the MIP/aquaporin (TC 1.A.8) family.</text>
</comment>